<feature type="binding site" evidence="7">
    <location>
        <position position="144"/>
    </location>
    <ligand>
        <name>3-phosphoshikimate</name>
        <dbReference type="ChEBI" id="CHEBI:145989"/>
    </ligand>
</feature>
<keyword evidence="5 7" id="KW-0057">Aromatic amino acid biosynthesis</keyword>
<dbReference type="GO" id="GO:0009423">
    <property type="term" value="P:chorismate biosynthetic process"/>
    <property type="evidence" value="ECO:0007669"/>
    <property type="project" value="UniProtKB-UniRule"/>
</dbReference>
<comment type="catalytic activity">
    <reaction evidence="6">
        <text>3-phosphoshikimate + phosphoenolpyruvate = 5-O-(1-carboxyvinyl)-3-phosphoshikimate + phosphate</text>
        <dbReference type="Rhea" id="RHEA:21256"/>
        <dbReference type="ChEBI" id="CHEBI:43474"/>
        <dbReference type="ChEBI" id="CHEBI:57701"/>
        <dbReference type="ChEBI" id="CHEBI:58702"/>
        <dbReference type="ChEBI" id="CHEBI:145989"/>
        <dbReference type="EC" id="2.5.1.19"/>
    </reaction>
    <physiologicalReaction direction="left-to-right" evidence="6">
        <dbReference type="Rhea" id="RHEA:21257"/>
    </physiologicalReaction>
</comment>
<name>A0A926F4X8_9BACT</name>
<gene>
    <name evidence="7" type="primary">aroA</name>
    <name evidence="9" type="ORF">H8744_02205</name>
</gene>
<proteinExistence type="inferred from homology"/>
<dbReference type="InterPro" id="IPR013792">
    <property type="entry name" value="RNA3'P_cycl/enolpyr_Trfase_a/b"/>
</dbReference>
<dbReference type="PANTHER" id="PTHR21090">
    <property type="entry name" value="AROM/DEHYDROQUINATE SYNTHASE"/>
    <property type="match status" value="1"/>
</dbReference>
<feature type="domain" description="Enolpyruvate transferase" evidence="8">
    <location>
        <begin position="62"/>
        <end position="398"/>
    </location>
</feature>
<dbReference type="Gene3D" id="3.65.10.10">
    <property type="entry name" value="Enolpyruvate transferase domain"/>
    <property type="match status" value="3"/>
</dbReference>
<dbReference type="InterPro" id="IPR001986">
    <property type="entry name" value="Enolpyruvate_Tfrase_dom"/>
</dbReference>
<feature type="domain" description="Enolpyruvate transferase" evidence="8">
    <location>
        <begin position="7"/>
        <end position="60"/>
    </location>
</feature>
<dbReference type="SUPFAM" id="SSF55205">
    <property type="entry name" value="EPT/RTPC-like"/>
    <property type="match status" value="1"/>
</dbReference>
<dbReference type="PANTHER" id="PTHR21090:SF5">
    <property type="entry name" value="PENTAFUNCTIONAL AROM POLYPEPTIDE"/>
    <property type="match status" value="1"/>
</dbReference>
<reference evidence="9" key="1">
    <citation type="submission" date="2020-08" db="EMBL/GenBank/DDBJ databases">
        <title>Genome public.</title>
        <authorList>
            <person name="Liu C."/>
            <person name="Sun Q."/>
        </authorList>
    </citation>
    <scope>NUCLEOTIDE SEQUENCE</scope>
    <source>
        <strain evidence="9">N12</strain>
    </source>
</reference>
<keyword evidence="10" id="KW-1185">Reference proteome</keyword>
<evidence type="ECO:0000313" key="10">
    <source>
        <dbReference type="Proteomes" id="UP000651085"/>
    </source>
</evidence>
<dbReference type="CDD" id="cd01556">
    <property type="entry name" value="EPSP_synthase"/>
    <property type="match status" value="1"/>
</dbReference>
<feature type="binding site" evidence="7">
    <location>
        <position position="21"/>
    </location>
    <ligand>
        <name>phosphoenolpyruvate</name>
        <dbReference type="ChEBI" id="CHEBI:58702"/>
    </ligand>
</feature>
<comment type="pathway">
    <text evidence="1 7">Metabolic intermediate biosynthesis; chorismate biosynthesis; chorismate from D-erythrose 4-phosphate and phosphoenolpyruvate: step 6/7.</text>
</comment>
<evidence type="ECO:0000256" key="2">
    <source>
        <dbReference type="ARBA" id="ARBA00009948"/>
    </source>
</evidence>
<feature type="active site" description="Proton acceptor" evidence="7">
    <location>
        <position position="288"/>
    </location>
</feature>
<dbReference type="PROSITE" id="PS00885">
    <property type="entry name" value="EPSP_SYNTHASE_2"/>
    <property type="match status" value="1"/>
</dbReference>
<feature type="binding site" evidence="7">
    <location>
        <position position="143"/>
    </location>
    <ligand>
        <name>3-phosphoshikimate</name>
        <dbReference type="ChEBI" id="CHEBI:145989"/>
    </ligand>
</feature>
<comment type="similarity">
    <text evidence="2 7">Belongs to the EPSP synthase family.</text>
</comment>
<protein>
    <recommendedName>
        <fullName evidence="7">3-phosphoshikimate 1-carboxyvinyltransferase</fullName>
        <ecNumber evidence="7">2.5.1.19</ecNumber>
    </recommendedName>
    <alternativeName>
        <fullName evidence="7">5-enolpyruvylshikimate-3-phosphate synthase</fullName>
        <shortName evidence="7">EPSP synthase</shortName>
        <shortName evidence="7">EPSPS</shortName>
    </alternativeName>
</protein>
<dbReference type="GO" id="GO:0003866">
    <property type="term" value="F:3-phosphoshikimate 1-carboxyvinyltransferase activity"/>
    <property type="evidence" value="ECO:0007669"/>
    <property type="project" value="UniProtKB-UniRule"/>
</dbReference>
<feature type="binding site" evidence="7">
    <location>
        <position position="22"/>
    </location>
    <ligand>
        <name>3-phosphoshikimate</name>
        <dbReference type="ChEBI" id="CHEBI:145989"/>
    </ligand>
</feature>
<evidence type="ECO:0000256" key="5">
    <source>
        <dbReference type="ARBA" id="ARBA00023141"/>
    </source>
</evidence>
<feature type="binding site" evidence="7">
    <location>
        <position position="389"/>
    </location>
    <ligand>
        <name>phosphoenolpyruvate</name>
        <dbReference type="ChEBI" id="CHEBI:58702"/>
    </ligand>
</feature>
<feature type="binding site" evidence="7">
    <location>
        <position position="364"/>
    </location>
    <ligand>
        <name>phosphoenolpyruvate</name>
        <dbReference type="ChEBI" id="CHEBI:58702"/>
    </ligand>
</feature>
<feature type="binding site" evidence="7">
    <location>
        <position position="97"/>
    </location>
    <ligand>
        <name>phosphoenolpyruvate</name>
        <dbReference type="ChEBI" id="CHEBI:58702"/>
    </ligand>
</feature>
<dbReference type="PIRSF" id="PIRSF000505">
    <property type="entry name" value="EPSPS"/>
    <property type="match status" value="1"/>
</dbReference>
<dbReference type="GO" id="GO:0009073">
    <property type="term" value="P:aromatic amino acid family biosynthetic process"/>
    <property type="evidence" value="ECO:0007669"/>
    <property type="project" value="UniProtKB-KW"/>
</dbReference>
<feature type="binding site" evidence="7">
    <location>
        <position position="26"/>
    </location>
    <ligand>
        <name>3-phosphoshikimate</name>
        <dbReference type="ChEBI" id="CHEBI:145989"/>
    </ligand>
</feature>
<dbReference type="EC" id="2.5.1.19" evidence="7"/>
<evidence type="ECO:0000256" key="7">
    <source>
        <dbReference type="HAMAP-Rule" id="MF_00210"/>
    </source>
</evidence>
<dbReference type="InterPro" id="IPR006264">
    <property type="entry name" value="EPSP_synthase"/>
</dbReference>
<evidence type="ECO:0000256" key="1">
    <source>
        <dbReference type="ARBA" id="ARBA00004811"/>
    </source>
</evidence>
<dbReference type="GO" id="GO:0005737">
    <property type="term" value="C:cytoplasm"/>
    <property type="evidence" value="ECO:0007669"/>
    <property type="project" value="UniProtKB-SubCell"/>
</dbReference>
<evidence type="ECO:0000256" key="6">
    <source>
        <dbReference type="ARBA" id="ARBA00044633"/>
    </source>
</evidence>
<evidence type="ECO:0000256" key="3">
    <source>
        <dbReference type="ARBA" id="ARBA00022605"/>
    </source>
</evidence>
<keyword evidence="7" id="KW-0963">Cytoplasm</keyword>
<feature type="binding site" evidence="7">
    <location>
        <position position="21"/>
    </location>
    <ligand>
        <name>3-phosphoshikimate</name>
        <dbReference type="ChEBI" id="CHEBI:145989"/>
    </ligand>
</feature>
<dbReference type="RefSeq" id="WP_305067420.1">
    <property type="nucleotide sequence ID" value="NZ_JACRTF010000001.1"/>
</dbReference>
<dbReference type="GO" id="GO:0008652">
    <property type="term" value="P:amino acid biosynthetic process"/>
    <property type="evidence" value="ECO:0007669"/>
    <property type="project" value="UniProtKB-KW"/>
</dbReference>
<dbReference type="AlphaFoldDB" id="A0A926F4X8"/>
<organism evidence="9 10">
    <name type="scientific">Jilunia laotingensis</name>
    <dbReference type="NCBI Taxonomy" id="2763675"/>
    <lineage>
        <taxon>Bacteria</taxon>
        <taxon>Pseudomonadati</taxon>
        <taxon>Bacteroidota</taxon>
        <taxon>Bacteroidia</taxon>
        <taxon>Bacteroidales</taxon>
        <taxon>Bacteroidaceae</taxon>
        <taxon>Jilunia</taxon>
    </lineage>
</organism>
<feature type="binding site" evidence="7">
    <location>
        <position position="315"/>
    </location>
    <ligand>
        <name>3-phosphoshikimate</name>
        <dbReference type="ChEBI" id="CHEBI:145989"/>
    </ligand>
</feature>
<sequence length="409" mass="45421">MRYQISAPSTVKALIQLPASKSISNRALILNALASGNTPPDNLSDCDDTFVMIRALTQMPETIDIMAAGTAMRFLTAYLSISSGTHLITGTQRMQQRPIQILVNALRELGANIEYAGQEGYPPLRIQGTKLTGNTLSLPGNVSSQYISALLMIAPLLPEGLRLNLTGTVISRPYINLTLQLMKDFGANADWISTQAIQIMPQPYKPVPYFIESDWSAASYWYQMAALAPNAELELTGLFKHSYQGDSRGADLFTKLGIETVYTPNGVRLRKTDSRANRLEEDLAGIPDLAQTFAVTCCLLGVQFKFTGLQTLRIKETDRISALKVELRKLGYILRDEEDSILYWDGECCQPEAVPVIKTYEDHRMAMAFAPAALRFPNLQIDEPQVVTKSYPAYWQHLSQAGFSIREDI</sequence>
<dbReference type="InterPro" id="IPR023193">
    <property type="entry name" value="EPSP_synthase_CS"/>
</dbReference>
<accession>A0A926F4X8</accession>
<feature type="binding site" evidence="7">
    <location>
        <position position="145"/>
    </location>
    <ligand>
        <name>3-phosphoshikimate</name>
        <dbReference type="ChEBI" id="CHEBI:145989"/>
    </ligand>
</feature>
<feature type="binding site" evidence="7">
    <location>
        <position position="145"/>
    </location>
    <ligand>
        <name>phosphoenolpyruvate</name>
        <dbReference type="ChEBI" id="CHEBI:58702"/>
    </ligand>
</feature>
<comment type="caution">
    <text evidence="7">Lacks conserved residue(s) required for the propagation of feature annotation.</text>
</comment>
<dbReference type="Proteomes" id="UP000651085">
    <property type="component" value="Unassembled WGS sequence"/>
</dbReference>
<dbReference type="EMBL" id="JACRTF010000001">
    <property type="protein sequence ID" value="MBC8592072.1"/>
    <property type="molecule type" value="Genomic_DNA"/>
</dbReference>
<evidence type="ECO:0000256" key="4">
    <source>
        <dbReference type="ARBA" id="ARBA00022679"/>
    </source>
</evidence>
<evidence type="ECO:0000313" key="9">
    <source>
        <dbReference type="EMBL" id="MBC8592072.1"/>
    </source>
</evidence>
<comment type="function">
    <text evidence="7">Catalyzes the transfer of the enolpyruvyl moiety of phosphoenolpyruvate (PEP) to the 5-hydroxyl of shikimate-3-phosphate (S3P) to produce enolpyruvyl shikimate-3-phosphate and inorganic phosphate.</text>
</comment>
<feature type="binding site" evidence="7">
    <location>
        <position position="171"/>
    </location>
    <ligand>
        <name>3-phosphoshikimate</name>
        <dbReference type="ChEBI" id="CHEBI:145989"/>
    </ligand>
</feature>
<dbReference type="InterPro" id="IPR036968">
    <property type="entry name" value="Enolpyruvate_Tfrase_sf"/>
</dbReference>
<evidence type="ECO:0000259" key="8">
    <source>
        <dbReference type="Pfam" id="PF00275"/>
    </source>
</evidence>
<keyword evidence="3 7" id="KW-0028">Amino-acid biosynthesis</keyword>
<dbReference type="Pfam" id="PF00275">
    <property type="entry name" value="EPSP_synthase"/>
    <property type="match status" value="2"/>
</dbReference>
<comment type="subcellular location">
    <subcellularLocation>
        <location evidence="7">Cytoplasm</location>
    </subcellularLocation>
</comment>
<feature type="binding site" evidence="7">
    <location>
        <position position="319"/>
    </location>
    <ligand>
        <name>phosphoenolpyruvate</name>
        <dbReference type="ChEBI" id="CHEBI:58702"/>
    </ligand>
</feature>
<keyword evidence="4 7" id="KW-0808">Transferase</keyword>
<feature type="binding site" evidence="7">
    <location>
        <position position="69"/>
    </location>
    <ligand>
        <name>phosphoenolpyruvate</name>
        <dbReference type="ChEBI" id="CHEBI:58702"/>
    </ligand>
</feature>
<comment type="subunit">
    <text evidence="7">Monomer.</text>
</comment>
<dbReference type="HAMAP" id="MF_00210">
    <property type="entry name" value="EPSP_synth"/>
    <property type="match status" value="1"/>
</dbReference>
<comment type="caution">
    <text evidence="9">The sequence shown here is derived from an EMBL/GenBank/DDBJ whole genome shotgun (WGS) entry which is preliminary data.</text>
</comment>
<feature type="binding site" evidence="7">
    <location>
        <position position="288"/>
    </location>
    <ligand>
        <name>3-phosphoshikimate</name>
        <dbReference type="ChEBI" id="CHEBI:145989"/>
    </ligand>
</feature>